<dbReference type="PANTHER" id="PTHR33542">
    <property type="entry name" value="SIROHYDROCHLORIN FERROCHELATASE, CHLOROPLASTIC"/>
    <property type="match status" value="1"/>
</dbReference>
<dbReference type="Proteomes" id="UP000198716">
    <property type="component" value="Unassembled WGS sequence"/>
</dbReference>
<dbReference type="RefSeq" id="WP_092928511.1">
    <property type="nucleotide sequence ID" value="NZ_FOMZ01000012.1"/>
</dbReference>
<dbReference type="InterPro" id="IPR050963">
    <property type="entry name" value="Sirohydro_Cobaltochel/CbiX"/>
</dbReference>
<keyword evidence="2" id="KW-0456">Lyase</keyword>
<protein>
    <submittedName>
        <fullName evidence="3">Sirohydrochlorin ferrochelatase</fullName>
    </submittedName>
</protein>
<keyword evidence="4" id="KW-1185">Reference proteome</keyword>
<evidence type="ECO:0000256" key="2">
    <source>
        <dbReference type="ARBA" id="ARBA00023239"/>
    </source>
</evidence>
<organism evidence="3 4">
    <name type="scientific">Actinopolyspora alba</name>
    <dbReference type="NCBI Taxonomy" id="673379"/>
    <lineage>
        <taxon>Bacteria</taxon>
        <taxon>Bacillati</taxon>
        <taxon>Actinomycetota</taxon>
        <taxon>Actinomycetes</taxon>
        <taxon>Actinopolysporales</taxon>
        <taxon>Actinopolysporaceae</taxon>
        <taxon>Actinopolyspora</taxon>
        <taxon>Actinopolyspora alba group</taxon>
    </lineage>
</organism>
<dbReference type="SUPFAM" id="SSF53800">
    <property type="entry name" value="Chelatase"/>
    <property type="match status" value="2"/>
</dbReference>
<dbReference type="PANTHER" id="PTHR33542:SF5">
    <property type="entry name" value="FERROCHELATASE CHE1"/>
    <property type="match status" value="1"/>
</dbReference>
<sequence>MTGPCESPEAGNGPSESSATLLLVAHGTRDPRGGRVIRQLAHTAGGRLGVPVRTANVDVVGPTVAEALRGVSGRVVAVPAFLASGYHVRTDLPGQLADSGHDTEVRVTEPVGPAPELARVMLHRLREAGWRPGDPVVFAAAGSSDEHALGDVDRAAGLLGELIRPGGAPLPATYITSARPRTSEVCARGGGGEFVAPYLLAPGLFHRWLREMPSKAVAEPLGSHSEVAGLIVRRYLDACRGDPARSAVAPTA</sequence>
<name>A0A1I2A332_9ACTN</name>
<dbReference type="EMBL" id="FOMZ01000012">
    <property type="protein sequence ID" value="SFE38361.1"/>
    <property type="molecule type" value="Genomic_DNA"/>
</dbReference>
<dbReference type="InterPro" id="IPR002762">
    <property type="entry name" value="CbiX-like"/>
</dbReference>
<dbReference type="GO" id="GO:0016829">
    <property type="term" value="F:lyase activity"/>
    <property type="evidence" value="ECO:0007669"/>
    <property type="project" value="UniProtKB-KW"/>
</dbReference>
<reference evidence="4" key="1">
    <citation type="submission" date="2016-10" db="EMBL/GenBank/DDBJ databases">
        <authorList>
            <person name="Varghese N."/>
            <person name="Submissions S."/>
        </authorList>
    </citation>
    <scope>NUCLEOTIDE SEQUENCE [LARGE SCALE GENOMIC DNA]</scope>
    <source>
        <strain evidence="4">DSM 45004</strain>
    </source>
</reference>
<keyword evidence="1" id="KW-0479">Metal-binding</keyword>
<gene>
    <name evidence="3" type="ORF">SAMN04487819_11296</name>
</gene>
<evidence type="ECO:0000313" key="3">
    <source>
        <dbReference type="EMBL" id="SFE38361.1"/>
    </source>
</evidence>
<proteinExistence type="predicted"/>
<evidence type="ECO:0000313" key="4">
    <source>
        <dbReference type="Proteomes" id="UP000198716"/>
    </source>
</evidence>
<dbReference type="Gene3D" id="3.40.50.1400">
    <property type="match status" value="2"/>
</dbReference>
<evidence type="ECO:0000256" key="1">
    <source>
        <dbReference type="ARBA" id="ARBA00022723"/>
    </source>
</evidence>
<accession>A0A1I2A332</accession>
<dbReference type="Pfam" id="PF01903">
    <property type="entry name" value="CbiX"/>
    <property type="match status" value="1"/>
</dbReference>
<dbReference type="GO" id="GO:0046872">
    <property type="term" value="F:metal ion binding"/>
    <property type="evidence" value="ECO:0007669"/>
    <property type="project" value="UniProtKB-KW"/>
</dbReference>
<dbReference type="AlphaFoldDB" id="A0A1I2A332"/>
<dbReference type="CDD" id="cd03416">
    <property type="entry name" value="CbiX_SirB_N"/>
    <property type="match status" value="1"/>
</dbReference>